<name>A0A8K0T512_9HYPO</name>
<gene>
    <name evidence="2" type="ORF">B0I35DRAFT_404234</name>
</gene>
<sequence length="123" mass="13521">MGLCSLLDLMICTAYFPCCGWNAVQPGAHVLIEGYAVMGCIRSVIGAMSVSRGQCTLRTPRHTYLDQKLEVISEAAPAAALSYRTDSRPSPMWKLVKHPSDGLRHALGRLLSTGRQWSKLMDQ</sequence>
<evidence type="ECO:0000313" key="3">
    <source>
        <dbReference type="Proteomes" id="UP000813444"/>
    </source>
</evidence>
<keyword evidence="1" id="KW-0732">Signal</keyword>
<evidence type="ECO:0000313" key="2">
    <source>
        <dbReference type="EMBL" id="KAH7328945.1"/>
    </source>
</evidence>
<organism evidence="2 3">
    <name type="scientific">Stachybotrys elegans</name>
    <dbReference type="NCBI Taxonomy" id="80388"/>
    <lineage>
        <taxon>Eukaryota</taxon>
        <taxon>Fungi</taxon>
        <taxon>Dikarya</taxon>
        <taxon>Ascomycota</taxon>
        <taxon>Pezizomycotina</taxon>
        <taxon>Sordariomycetes</taxon>
        <taxon>Hypocreomycetidae</taxon>
        <taxon>Hypocreales</taxon>
        <taxon>Stachybotryaceae</taxon>
        <taxon>Stachybotrys</taxon>
    </lineage>
</organism>
<dbReference type="EMBL" id="JAGPNK010000001">
    <property type="protein sequence ID" value="KAH7328945.1"/>
    <property type="molecule type" value="Genomic_DNA"/>
</dbReference>
<dbReference type="AlphaFoldDB" id="A0A8K0T512"/>
<feature type="chain" id="PRO_5035443484" evidence="1">
    <location>
        <begin position="21"/>
        <end position="123"/>
    </location>
</feature>
<evidence type="ECO:0000256" key="1">
    <source>
        <dbReference type="SAM" id="SignalP"/>
    </source>
</evidence>
<proteinExistence type="predicted"/>
<feature type="signal peptide" evidence="1">
    <location>
        <begin position="1"/>
        <end position="20"/>
    </location>
</feature>
<protein>
    <submittedName>
        <fullName evidence="2">Uncharacterized protein</fullName>
    </submittedName>
</protein>
<accession>A0A8K0T512</accession>
<comment type="caution">
    <text evidence="2">The sequence shown here is derived from an EMBL/GenBank/DDBJ whole genome shotgun (WGS) entry which is preliminary data.</text>
</comment>
<dbReference type="Proteomes" id="UP000813444">
    <property type="component" value="Unassembled WGS sequence"/>
</dbReference>
<reference evidence="2" key="1">
    <citation type="journal article" date="2021" name="Nat. Commun.">
        <title>Genetic determinants of endophytism in the Arabidopsis root mycobiome.</title>
        <authorList>
            <person name="Mesny F."/>
            <person name="Miyauchi S."/>
            <person name="Thiergart T."/>
            <person name="Pickel B."/>
            <person name="Atanasova L."/>
            <person name="Karlsson M."/>
            <person name="Huettel B."/>
            <person name="Barry K.W."/>
            <person name="Haridas S."/>
            <person name="Chen C."/>
            <person name="Bauer D."/>
            <person name="Andreopoulos W."/>
            <person name="Pangilinan J."/>
            <person name="LaButti K."/>
            <person name="Riley R."/>
            <person name="Lipzen A."/>
            <person name="Clum A."/>
            <person name="Drula E."/>
            <person name="Henrissat B."/>
            <person name="Kohler A."/>
            <person name="Grigoriev I.V."/>
            <person name="Martin F.M."/>
            <person name="Hacquard S."/>
        </authorList>
    </citation>
    <scope>NUCLEOTIDE SEQUENCE</scope>
    <source>
        <strain evidence="2">MPI-CAGE-CH-0235</strain>
    </source>
</reference>
<keyword evidence="3" id="KW-1185">Reference proteome</keyword>